<evidence type="ECO:0000259" key="1">
    <source>
        <dbReference type="Pfam" id="PF00535"/>
    </source>
</evidence>
<organism evidence="2">
    <name type="scientific">marine sediment metagenome</name>
    <dbReference type="NCBI Taxonomy" id="412755"/>
    <lineage>
        <taxon>unclassified sequences</taxon>
        <taxon>metagenomes</taxon>
        <taxon>ecological metagenomes</taxon>
    </lineage>
</organism>
<proteinExistence type="predicted"/>
<evidence type="ECO:0000313" key="2">
    <source>
        <dbReference type="EMBL" id="GAG88137.1"/>
    </source>
</evidence>
<protein>
    <recommendedName>
        <fullName evidence="1">Glycosyltransferase 2-like domain-containing protein</fullName>
    </recommendedName>
</protein>
<gene>
    <name evidence="2" type="ORF">S01H4_22546</name>
</gene>
<reference evidence="2" key="1">
    <citation type="journal article" date="2014" name="Front. Microbiol.">
        <title>High frequency of phylogenetically diverse reductive dehalogenase-homologous genes in deep subseafloor sedimentary metagenomes.</title>
        <authorList>
            <person name="Kawai M."/>
            <person name="Futagami T."/>
            <person name="Toyoda A."/>
            <person name="Takaki Y."/>
            <person name="Nishi S."/>
            <person name="Hori S."/>
            <person name="Arai W."/>
            <person name="Tsubouchi T."/>
            <person name="Morono Y."/>
            <person name="Uchiyama I."/>
            <person name="Ito T."/>
            <person name="Fujiyama A."/>
            <person name="Inagaki F."/>
            <person name="Takami H."/>
        </authorList>
    </citation>
    <scope>NUCLEOTIDE SEQUENCE</scope>
    <source>
        <strain evidence="2">Expedition CK06-06</strain>
    </source>
</reference>
<dbReference type="Gene3D" id="3.90.550.10">
    <property type="entry name" value="Spore Coat Polysaccharide Biosynthesis Protein SpsA, Chain A"/>
    <property type="match status" value="1"/>
</dbReference>
<dbReference type="SUPFAM" id="SSF53448">
    <property type="entry name" value="Nucleotide-diphospho-sugar transferases"/>
    <property type="match status" value="1"/>
</dbReference>
<dbReference type="Pfam" id="PF00535">
    <property type="entry name" value="Glycos_transf_2"/>
    <property type="match status" value="1"/>
</dbReference>
<feature type="domain" description="Glycosyltransferase 2-like" evidence="1">
    <location>
        <begin position="62"/>
        <end position="107"/>
    </location>
</feature>
<dbReference type="InterPro" id="IPR029044">
    <property type="entry name" value="Nucleotide-diphossugar_trans"/>
</dbReference>
<sequence>MHYDHSAYFNKLAKAAGLNLRDNGDFVKGGEARGVQIGIPLIGDMPDEIFYSFLSLMKPPGTKLTKVKGKGADIARNVIVEALEKDWLFFMDSDQTFHPETLTRLLSWDLPVVSGVYFKSPGQPVPHVYRYAWKDKEHLYLSLINEIFQFLAPHKDKLKGELPATILPARREDLLEVDGVGAGCLLVHRRVFEAIDPPWFKYSDGKTVGEDFDFCRKVQEAGFKIYCDPGVLCGHKQKDFISHQHFFNWITTAKKEIEYPYPWGES</sequence>
<dbReference type="CDD" id="cd00761">
    <property type="entry name" value="Glyco_tranf_GTA_type"/>
    <property type="match status" value="1"/>
</dbReference>
<dbReference type="InterPro" id="IPR001173">
    <property type="entry name" value="Glyco_trans_2-like"/>
</dbReference>
<comment type="caution">
    <text evidence="2">The sequence shown here is derived from an EMBL/GenBank/DDBJ whole genome shotgun (WGS) entry which is preliminary data.</text>
</comment>
<name>X1C459_9ZZZZ</name>
<dbReference type="AlphaFoldDB" id="X1C459"/>
<accession>X1C459</accession>
<dbReference type="EMBL" id="BART01010350">
    <property type="protein sequence ID" value="GAG88137.1"/>
    <property type="molecule type" value="Genomic_DNA"/>
</dbReference>